<protein>
    <submittedName>
        <fullName evidence="3">Pteridine reductase</fullName>
        <ecNumber evidence="3">1.5.1.33</ecNumber>
    </submittedName>
</protein>
<dbReference type="FunFam" id="3.40.50.720:FF:000084">
    <property type="entry name" value="Short-chain dehydrogenase reductase"/>
    <property type="match status" value="1"/>
</dbReference>
<dbReference type="Proteomes" id="UP000262073">
    <property type="component" value="Chromosome"/>
</dbReference>
<dbReference type="InterPro" id="IPR020904">
    <property type="entry name" value="Sc_DH/Rdtase_CS"/>
</dbReference>
<dbReference type="PANTHER" id="PTHR43639:SF1">
    <property type="entry name" value="SHORT-CHAIN DEHYDROGENASE_REDUCTASE FAMILY PROTEIN"/>
    <property type="match status" value="1"/>
</dbReference>
<dbReference type="KEGG" id="salm:D0Y50_07360"/>
<comment type="similarity">
    <text evidence="1">Belongs to the short-chain dehydrogenases/reductases (SDR) family.</text>
</comment>
<proteinExistence type="inferred from homology"/>
<dbReference type="PRINTS" id="PR00081">
    <property type="entry name" value="GDHRDH"/>
</dbReference>
<name>A0A346NKZ1_9ALTE</name>
<gene>
    <name evidence="3" type="ORF">D0Y50_07360</name>
</gene>
<evidence type="ECO:0000256" key="2">
    <source>
        <dbReference type="ARBA" id="ARBA00023002"/>
    </source>
</evidence>
<keyword evidence="4" id="KW-1185">Reference proteome</keyword>
<dbReference type="PROSITE" id="PS00061">
    <property type="entry name" value="ADH_SHORT"/>
    <property type="match status" value="1"/>
</dbReference>
<evidence type="ECO:0000313" key="3">
    <source>
        <dbReference type="EMBL" id="AXR06198.1"/>
    </source>
</evidence>
<dbReference type="PANTHER" id="PTHR43639">
    <property type="entry name" value="OXIDOREDUCTASE, SHORT-CHAIN DEHYDROGENASE/REDUCTASE FAMILY (AFU_ORTHOLOGUE AFUA_5G02870)"/>
    <property type="match status" value="1"/>
</dbReference>
<dbReference type="EMBL" id="CP031769">
    <property type="protein sequence ID" value="AXR06198.1"/>
    <property type="molecule type" value="Genomic_DNA"/>
</dbReference>
<dbReference type="OrthoDB" id="9793499at2"/>
<dbReference type="RefSeq" id="WP_117316208.1">
    <property type="nucleotide sequence ID" value="NZ_CP031769.1"/>
</dbReference>
<dbReference type="GO" id="GO:0047040">
    <property type="term" value="F:pteridine reductase activity"/>
    <property type="evidence" value="ECO:0007669"/>
    <property type="project" value="UniProtKB-EC"/>
</dbReference>
<dbReference type="SUPFAM" id="SSF51735">
    <property type="entry name" value="NAD(P)-binding Rossmann-fold domains"/>
    <property type="match status" value="1"/>
</dbReference>
<keyword evidence="2 3" id="KW-0560">Oxidoreductase</keyword>
<evidence type="ECO:0000256" key="1">
    <source>
        <dbReference type="ARBA" id="ARBA00006484"/>
    </source>
</evidence>
<dbReference type="Gene3D" id="3.40.50.720">
    <property type="entry name" value="NAD(P)-binding Rossmann-like Domain"/>
    <property type="match status" value="1"/>
</dbReference>
<organism evidence="3 4">
    <name type="scientific">Salinimonas sediminis</name>
    <dbReference type="NCBI Taxonomy" id="2303538"/>
    <lineage>
        <taxon>Bacteria</taxon>
        <taxon>Pseudomonadati</taxon>
        <taxon>Pseudomonadota</taxon>
        <taxon>Gammaproteobacteria</taxon>
        <taxon>Alteromonadales</taxon>
        <taxon>Alteromonadaceae</taxon>
        <taxon>Alteromonas/Salinimonas group</taxon>
        <taxon>Salinimonas</taxon>
    </lineage>
</organism>
<accession>A0A346NKZ1</accession>
<evidence type="ECO:0000313" key="4">
    <source>
        <dbReference type="Proteomes" id="UP000262073"/>
    </source>
</evidence>
<dbReference type="NCBIfam" id="NF006598">
    <property type="entry name" value="PRK09135.1"/>
    <property type="match status" value="1"/>
</dbReference>
<reference evidence="3 4" key="1">
    <citation type="submission" date="2018-08" db="EMBL/GenBank/DDBJ databases">
        <title>Salinimonas sediminis sp. nov., a piezophilic bacterium isolated from a deep-sea sediment sample from the New Britain Trench.</title>
        <authorList>
            <person name="Cao J."/>
        </authorList>
    </citation>
    <scope>NUCLEOTIDE SEQUENCE [LARGE SCALE GENOMIC DNA]</scope>
    <source>
        <strain evidence="3 4">N102</strain>
    </source>
</reference>
<dbReference type="EC" id="1.5.1.33" evidence="3"/>
<dbReference type="InterPro" id="IPR036291">
    <property type="entry name" value="NAD(P)-bd_dom_sf"/>
</dbReference>
<dbReference type="Pfam" id="PF13561">
    <property type="entry name" value="adh_short_C2"/>
    <property type="match status" value="1"/>
</dbReference>
<sequence length="248" mass="26525">MPHSPVALVTGAARRIGAGLVSALHERGYHVIIHYNHSDEEARALAHRLNASRANSARLLQADLSHLTQLTSLAAQIESFFGRLDLLINNASAFYPTVLGKVTAQDWQTIMGSNVQGALFLAQALMPLLRQQRGCIINMVDIHIARPLPHYSVYCAAKAALASITRSLAVEMAPEVTVNGIAPGAILWPEQALSAEQKADTLSSIPLQRLGTVADIAHAMLFLVEANYLTGQIIAVDGGRSVASQALV</sequence>
<dbReference type="AlphaFoldDB" id="A0A346NKZ1"/>
<dbReference type="InterPro" id="IPR002347">
    <property type="entry name" value="SDR_fam"/>
</dbReference>
<dbReference type="PRINTS" id="PR00080">
    <property type="entry name" value="SDRFAMILY"/>
</dbReference>